<dbReference type="PATRIC" id="fig|1423753.3.peg.79"/>
<dbReference type="GO" id="GO:0005737">
    <property type="term" value="C:cytoplasm"/>
    <property type="evidence" value="ECO:0007669"/>
    <property type="project" value="UniProtKB-SubCell"/>
</dbReference>
<protein>
    <recommendedName>
        <fullName evidence="6">RNA-binding protein KhpB</fullName>
    </recommendedName>
    <alternativeName>
        <fullName evidence="6">RNA-binding protein EloR</fullName>
    </alternativeName>
</protein>
<dbReference type="Pfam" id="PF14804">
    <property type="entry name" value="Jag_N"/>
    <property type="match status" value="1"/>
</dbReference>
<dbReference type="Gene3D" id="3.30.1370.50">
    <property type="entry name" value="R3H-like domain"/>
    <property type="match status" value="1"/>
</dbReference>
<feature type="domain" description="R3H" evidence="9">
    <location>
        <begin position="236"/>
        <end position="301"/>
    </location>
</feature>
<evidence type="ECO:0000256" key="3">
    <source>
        <dbReference type="ARBA" id="ARBA00022960"/>
    </source>
</evidence>
<comment type="subunit">
    <text evidence="6">Forms a complex with KhpA.</text>
</comment>
<comment type="subcellular location">
    <subcellularLocation>
        <location evidence="6">Cytoplasm</location>
    </subcellularLocation>
</comment>
<dbReference type="InterPro" id="IPR038247">
    <property type="entry name" value="Jag_N_dom_sf"/>
</dbReference>
<dbReference type="InterPro" id="IPR038008">
    <property type="entry name" value="Jag_KH"/>
</dbReference>
<dbReference type="InterPro" id="IPR036867">
    <property type="entry name" value="R3H_dom_sf"/>
</dbReference>
<comment type="caution">
    <text evidence="10">The sequence shown here is derived from an EMBL/GenBank/DDBJ whole genome shotgun (WGS) entry which is preliminary data.</text>
</comment>
<dbReference type="InterPro" id="IPR034079">
    <property type="entry name" value="R3H_KhpB"/>
</dbReference>
<reference evidence="10 11" key="1">
    <citation type="journal article" date="2015" name="Genome Announc.">
        <title>Expanding the biotechnology potential of lactobacilli through comparative genomics of 213 strains and associated genera.</title>
        <authorList>
            <person name="Sun Z."/>
            <person name="Harris H.M."/>
            <person name="McCann A."/>
            <person name="Guo C."/>
            <person name="Argimon S."/>
            <person name="Zhang W."/>
            <person name="Yang X."/>
            <person name="Jeffery I.B."/>
            <person name="Cooney J.C."/>
            <person name="Kagawa T.F."/>
            <person name="Liu W."/>
            <person name="Song Y."/>
            <person name="Salvetti E."/>
            <person name="Wrobel A."/>
            <person name="Rasinkangas P."/>
            <person name="Parkhill J."/>
            <person name="Rea M.C."/>
            <person name="O'Sullivan O."/>
            <person name="Ritari J."/>
            <person name="Douillard F.P."/>
            <person name="Paul Ross R."/>
            <person name="Yang R."/>
            <person name="Briner A.E."/>
            <person name="Felis G.E."/>
            <person name="de Vos W.M."/>
            <person name="Barrangou R."/>
            <person name="Klaenhammer T.R."/>
            <person name="Caufield P.W."/>
            <person name="Cui Y."/>
            <person name="Zhang H."/>
            <person name="O'Toole P.W."/>
        </authorList>
    </citation>
    <scope>NUCLEOTIDE SEQUENCE [LARGE SCALE GENOMIC DNA]</scope>
    <source>
        <strain evidence="10 11">DSM 16381</strain>
    </source>
</reference>
<name>A0A0R1V473_9LACO</name>
<dbReference type="NCBIfam" id="NF041568">
    <property type="entry name" value="Jag_EloR"/>
    <property type="match status" value="1"/>
</dbReference>
<gene>
    <name evidence="6" type="primary">khpB</name>
    <name evidence="6" type="synonym">eloR</name>
    <name evidence="10" type="ORF">FD28_GL000074</name>
</gene>
<dbReference type="HAMAP" id="MF_00867">
    <property type="entry name" value="KhpB"/>
    <property type="match status" value="1"/>
</dbReference>
<dbReference type="Pfam" id="PF01424">
    <property type="entry name" value="R3H"/>
    <property type="match status" value="1"/>
</dbReference>
<dbReference type="CDD" id="cd02414">
    <property type="entry name" value="KH-II_Jag"/>
    <property type="match status" value="1"/>
</dbReference>
<evidence type="ECO:0000256" key="6">
    <source>
        <dbReference type="HAMAP-Rule" id="MF_00867"/>
    </source>
</evidence>
<dbReference type="EMBL" id="AZFS01000006">
    <property type="protein sequence ID" value="KRL98275.1"/>
    <property type="molecule type" value="Genomic_DNA"/>
</dbReference>
<comment type="domain">
    <text evidence="6">Has an N-terminal Jag-N domain and 2 RNA-binding domains (KH and R3H).</text>
</comment>
<dbReference type="GO" id="GO:0003723">
    <property type="term" value="F:RNA binding"/>
    <property type="evidence" value="ECO:0007669"/>
    <property type="project" value="UniProtKB-UniRule"/>
</dbReference>
<dbReference type="CDD" id="cd02644">
    <property type="entry name" value="R3H_jag"/>
    <property type="match status" value="1"/>
</dbReference>
<feature type="compositionally biased region" description="Low complexity" evidence="7">
    <location>
        <begin position="100"/>
        <end position="137"/>
    </location>
</feature>
<dbReference type="GO" id="GO:0009252">
    <property type="term" value="P:peptidoglycan biosynthetic process"/>
    <property type="evidence" value="ECO:0007669"/>
    <property type="project" value="UniProtKB-UniRule"/>
</dbReference>
<dbReference type="GO" id="GO:0071555">
    <property type="term" value="P:cell wall organization"/>
    <property type="evidence" value="ECO:0007669"/>
    <property type="project" value="UniProtKB-KW"/>
</dbReference>
<evidence type="ECO:0000256" key="5">
    <source>
        <dbReference type="ARBA" id="ARBA00023316"/>
    </source>
</evidence>
<dbReference type="PROSITE" id="PS51061">
    <property type="entry name" value="R3H"/>
    <property type="match status" value="1"/>
</dbReference>
<evidence type="ECO:0000256" key="1">
    <source>
        <dbReference type="ARBA" id="ARBA00022490"/>
    </source>
</evidence>
<dbReference type="InterPro" id="IPR001374">
    <property type="entry name" value="R3H_dom"/>
</dbReference>
<dbReference type="Gene3D" id="3.30.300.20">
    <property type="match status" value="1"/>
</dbReference>
<dbReference type="SMART" id="SM00393">
    <property type="entry name" value="R3H"/>
    <property type="match status" value="1"/>
</dbReference>
<dbReference type="InterPro" id="IPR032782">
    <property type="entry name" value="KhpB_N"/>
</dbReference>
<accession>A0A0R1V473</accession>
<dbReference type="PROSITE" id="PS50823">
    <property type="entry name" value="KH_TYPE_2"/>
    <property type="match status" value="1"/>
</dbReference>
<evidence type="ECO:0000256" key="4">
    <source>
        <dbReference type="ARBA" id="ARBA00023186"/>
    </source>
</evidence>
<evidence type="ECO:0000313" key="11">
    <source>
        <dbReference type="Proteomes" id="UP000051580"/>
    </source>
</evidence>
<dbReference type="AlphaFoldDB" id="A0A0R1V473"/>
<comment type="similarity">
    <text evidence="6">Belongs to the KhpB RNA-binding protein family.</text>
</comment>
<keyword evidence="11" id="KW-1185">Reference proteome</keyword>
<sequence length="301" mass="32820">MVCQETDGRKFSNFQTDYRALSNRYGILNFSEKDMEEWTMTIYTGKTEEAAIAAGLAALNSRRDQVITKVVATPRKGWLGIGRREAMVDIVLKTVAETSTAATPATPASSATPQPQTSAAAPQKAAVPAEAPVATSTSTEPTVTPQERRKRREAAIEAVQDYLATIVEQLGIDATIDAETGSHRQVRLVFTTDKEGLLIGKHGRTINALQSLAQLFLNHHGAAHVELELDVANYRERRAATLGRLAESTAREVVATGKPIYLDPMPSFERKQIHAVLAKNRYVTTYSAGKEPHRAVVIEPA</sequence>
<organism evidence="10 11">
    <name type="scientific">Levilactobacillus hammesii DSM 16381</name>
    <dbReference type="NCBI Taxonomy" id="1423753"/>
    <lineage>
        <taxon>Bacteria</taxon>
        <taxon>Bacillati</taxon>
        <taxon>Bacillota</taxon>
        <taxon>Bacilli</taxon>
        <taxon>Lactobacillales</taxon>
        <taxon>Lactobacillaceae</taxon>
        <taxon>Levilactobacillus</taxon>
    </lineage>
</organism>
<keyword evidence="2 6" id="KW-0694">RNA-binding</keyword>
<comment type="function">
    <text evidence="6">A probable RNA chaperone. Forms a complex with KhpA which binds to cellular RNA and controls its expression. Plays a role in peptidoglycan (PG) homeostasis and cell length regulation.</text>
</comment>
<keyword evidence="4 6" id="KW-0143">Chaperone</keyword>
<dbReference type="PANTHER" id="PTHR35800">
    <property type="entry name" value="PROTEIN JAG"/>
    <property type="match status" value="1"/>
</dbReference>
<dbReference type="Proteomes" id="UP000051580">
    <property type="component" value="Unassembled WGS sequence"/>
</dbReference>
<dbReference type="InterPro" id="IPR015946">
    <property type="entry name" value="KH_dom-like_a/b"/>
</dbReference>
<evidence type="ECO:0000259" key="8">
    <source>
        <dbReference type="PROSITE" id="PS50823"/>
    </source>
</evidence>
<keyword evidence="3 6" id="KW-0133">Cell shape</keyword>
<dbReference type="PANTHER" id="PTHR35800:SF1">
    <property type="entry name" value="RNA-BINDING PROTEIN KHPB"/>
    <property type="match status" value="1"/>
</dbReference>
<dbReference type="STRING" id="1423753.FD28_GL000074"/>
<proteinExistence type="inferred from homology"/>
<dbReference type="SMART" id="SM01245">
    <property type="entry name" value="Jag_N"/>
    <property type="match status" value="1"/>
</dbReference>
<dbReference type="GO" id="GO:0008360">
    <property type="term" value="P:regulation of cell shape"/>
    <property type="evidence" value="ECO:0007669"/>
    <property type="project" value="UniProtKB-KW"/>
</dbReference>
<feature type="domain" description="KH type-2" evidence="8">
    <location>
        <begin position="159"/>
        <end position="235"/>
    </location>
</feature>
<evidence type="ECO:0000256" key="2">
    <source>
        <dbReference type="ARBA" id="ARBA00022884"/>
    </source>
</evidence>
<evidence type="ECO:0000256" key="7">
    <source>
        <dbReference type="SAM" id="MobiDB-lite"/>
    </source>
</evidence>
<dbReference type="InterPro" id="IPR004044">
    <property type="entry name" value="KH_dom_type_2"/>
</dbReference>
<dbReference type="Pfam" id="PF13083">
    <property type="entry name" value="KH_KhpA-B"/>
    <property type="match status" value="1"/>
</dbReference>
<dbReference type="Gene3D" id="3.30.30.80">
    <property type="entry name" value="probable RNA-binding protein from clostridium symbiosum atcc 14940"/>
    <property type="match status" value="1"/>
</dbReference>
<feature type="region of interest" description="Disordered" evidence="7">
    <location>
        <begin position="100"/>
        <end position="151"/>
    </location>
</feature>
<dbReference type="SUPFAM" id="SSF82708">
    <property type="entry name" value="R3H domain"/>
    <property type="match status" value="1"/>
</dbReference>
<dbReference type="InterPro" id="IPR039247">
    <property type="entry name" value="KhpB"/>
</dbReference>
<keyword evidence="5 6" id="KW-0961">Cell wall biogenesis/degradation</keyword>
<evidence type="ECO:0000259" key="9">
    <source>
        <dbReference type="PROSITE" id="PS51061"/>
    </source>
</evidence>
<evidence type="ECO:0000313" key="10">
    <source>
        <dbReference type="EMBL" id="KRL98275.1"/>
    </source>
</evidence>
<keyword evidence="1 6" id="KW-0963">Cytoplasm</keyword>
<comment type="caution">
    <text evidence="6">Lacks conserved residue(s) required for the propagation of feature annotation.</text>
</comment>